<evidence type="ECO:0000256" key="1">
    <source>
        <dbReference type="SAM" id="MobiDB-lite"/>
    </source>
</evidence>
<dbReference type="Gramene" id="OGLUM01G31520.1">
    <property type="protein sequence ID" value="OGLUM01G31520.1"/>
    <property type="gene ID" value="OGLUM01G31520"/>
</dbReference>
<feature type="compositionally biased region" description="Polar residues" evidence="1">
    <location>
        <begin position="196"/>
        <end position="215"/>
    </location>
</feature>
<keyword evidence="3" id="KW-1185">Reference proteome</keyword>
<name>A0A0D9YDL8_9ORYZ</name>
<sequence>MAHVCIAVKKVRITVASPRKADGVERDDFSFGYKGVVERDAEAGEKKSVSAAAGAEHGKPGLTPAPTAIFFNFNITLADISLAVEFDFPKRPSARRKRRCLPAAAAVAGGGGHHPAGPPWDTLADGRRRTVLGLLDAHGTTRLSRWRRAAFGTPGASPAAVAGLAVRGGFVEISALLARWRRWRIFDTAPPAMTTGGMQANMTRDRSQPFTNATTKPPAKVATSCRNLPTCRIFHHNRKKIFML</sequence>
<dbReference type="EnsemblPlants" id="OGLUM01G31520.1">
    <property type="protein sequence ID" value="OGLUM01G31520.1"/>
    <property type="gene ID" value="OGLUM01G31520"/>
</dbReference>
<proteinExistence type="predicted"/>
<dbReference type="HOGENOM" id="CLU_1252374_0_0_1"/>
<protein>
    <submittedName>
        <fullName evidence="2">Uncharacterized protein</fullName>
    </submittedName>
</protein>
<reference evidence="2" key="1">
    <citation type="submission" date="2013-08" db="EMBL/GenBank/DDBJ databases">
        <title>Oryza genome evolution.</title>
        <authorList>
            <person name="Wing R.A."/>
            <person name="Panaud O."/>
            <person name="Oliveira A.C."/>
        </authorList>
    </citation>
    <scope>NUCLEOTIDE SEQUENCE</scope>
</reference>
<accession>A0A0D9YDL8</accession>
<reference evidence="2" key="2">
    <citation type="submission" date="2015-04" db="UniProtKB">
        <authorList>
            <consortium name="EnsemblPlants"/>
        </authorList>
    </citation>
    <scope>IDENTIFICATION</scope>
</reference>
<dbReference type="Proteomes" id="UP000026961">
    <property type="component" value="Chromosome 1"/>
</dbReference>
<dbReference type="AlphaFoldDB" id="A0A0D9YDL8"/>
<reference evidence="2" key="3">
    <citation type="submission" date="2018-05" db="EMBL/GenBank/DDBJ databases">
        <title>OgluRS3 (Oryza glumaepatula Reference Sequence Version 3).</title>
        <authorList>
            <person name="Zhang J."/>
            <person name="Kudrna D."/>
            <person name="Lee S."/>
            <person name="Talag J."/>
            <person name="Welchert J."/>
            <person name="Wing R.A."/>
        </authorList>
    </citation>
    <scope>NUCLEOTIDE SEQUENCE [LARGE SCALE GENOMIC DNA]</scope>
</reference>
<evidence type="ECO:0000313" key="2">
    <source>
        <dbReference type="EnsemblPlants" id="OGLUM01G31520.1"/>
    </source>
</evidence>
<feature type="region of interest" description="Disordered" evidence="1">
    <location>
        <begin position="194"/>
        <end position="221"/>
    </location>
</feature>
<organism evidence="2">
    <name type="scientific">Oryza glumipatula</name>
    <dbReference type="NCBI Taxonomy" id="40148"/>
    <lineage>
        <taxon>Eukaryota</taxon>
        <taxon>Viridiplantae</taxon>
        <taxon>Streptophyta</taxon>
        <taxon>Embryophyta</taxon>
        <taxon>Tracheophyta</taxon>
        <taxon>Spermatophyta</taxon>
        <taxon>Magnoliopsida</taxon>
        <taxon>Liliopsida</taxon>
        <taxon>Poales</taxon>
        <taxon>Poaceae</taxon>
        <taxon>BOP clade</taxon>
        <taxon>Oryzoideae</taxon>
        <taxon>Oryzeae</taxon>
        <taxon>Oryzinae</taxon>
        <taxon>Oryza</taxon>
    </lineage>
</organism>
<evidence type="ECO:0000313" key="3">
    <source>
        <dbReference type="Proteomes" id="UP000026961"/>
    </source>
</evidence>